<evidence type="ECO:0000313" key="2">
    <source>
        <dbReference type="Proteomes" id="UP000177269"/>
    </source>
</evidence>
<protein>
    <submittedName>
        <fullName evidence="1">Uncharacterized protein</fullName>
    </submittedName>
</protein>
<proteinExistence type="predicted"/>
<sequence>MLTDKDIKKLSSVFATKAEVVTKSEFAEFKSEFAEFKSELFTILDGIAKSIEDLKIEYVAIKVQLDRHDRWIKEIADKTGVKLDDKF</sequence>
<name>A0A1G2P2V4_9BACT</name>
<dbReference type="EMBL" id="MHSK01000009">
    <property type="protein sequence ID" value="OHA42603.1"/>
    <property type="molecule type" value="Genomic_DNA"/>
</dbReference>
<reference evidence="1 2" key="1">
    <citation type="journal article" date="2016" name="Nat. Commun.">
        <title>Thousands of microbial genomes shed light on interconnected biogeochemical processes in an aquifer system.</title>
        <authorList>
            <person name="Anantharaman K."/>
            <person name="Brown C.T."/>
            <person name="Hug L.A."/>
            <person name="Sharon I."/>
            <person name="Castelle C.J."/>
            <person name="Probst A.J."/>
            <person name="Thomas B.C."/>
            <person name="Singh A."/>
            <person name="Wilkins M.J."/>
            <person name="Karaoz U."/>
            <person name="Brodie E.L."/>
            <person name="Williams K.H."/>
            <person name="Hubbard S.S."/>
            <person name="Banfield J.F."/>
        </authorList>
    </citation>
    <scope>NUCLEOTIDE SEQUENCE [LARGE SCALE GENOMIC DNA]</scope>
</reference>
<evidence type="ECO:0000313" key="1">
    <source>
        <dbReference type="EMBL" id="OHA42603.1"/>
    </source>
</evidence>
<dbReference type="Proteomes" id="UP000177269">
    <property type="component" value="Unassembled WGS sequence"/>
</dbReference>
<accession>A0A1G2P2V4</accession>
<organism evidence="1 2">
    <name type="scientific">Candidatus Taylorbacteria bacterium RIFCSPLOWO2_12_FULL_43_20</name>
    <dbReference type="NCBI Taxonomy" id="1802332"/>
    <lineage>
        <taxon>Bacteria</taxon>
        <taxon>Candidatus Tayloriibacteriota</taxon>
    </lineage>
</organism>
<dbReference type="AlphaFoldDB" id="A0A1G2P2V4"/>
<comment type="caution">
    <text evidence="1">The sequence shown here is derived from an EMBL/GenBank/DDBJ whole genome shotgun (WGS) entry which is preliminary data.</text>
</comment>
<gene>
    <name evidence="1" type="ORF">A3G52_00095</name>
</gene>